<evidence type="ECO:0000313" key="1">
    <source>
        <dbReference type="EMBL" id="MQQ09042.1"/>
    </source>
</evidence>
<reference evidence="1 2" key="1">
    <citation type="submission" date="2019-10" db="EMBL/GenBank/DDBJ databases">
        <title>Epibacterium sp. nov., isolated from seawater.</title>
        <authorList>
            <person name="Zhang X."/>
            <person name="Li N."/>
        </authorList>
    </citation>
    <scope>NUCLEOTIDE SEQUENCE [LARGE SCALE GENOMIC DNA]</scope>
    <source>
        <strain evidence="1 2">SM1979</strain>
    </source>
</reference>
<organism evidence="1 2">
    <name type="scientific">Tritonibacter litoralis</name>
    <dbReference type="NCBI Taxonomy" id="2662264"/>
    <lineage>
        <taxon>Bacteria</taxon>
        <taxon>Pseudomonadati</taxon>
        <taxon>Pseudomonadota</taxon>
        <taxon>Alphaproteobacteria</taxon>
        <taxon>Rhodobacterales</taxon>
        <taxon>Paracoccaceae</taxon>
        <taxon>Tritonibacter</taxon>
    </lineage>
</organism>
<keyword evidence="2" id="KW-1185">Reference proteome</keyword>
<proteinExistence type="predicted"/>
<dbReference type="EMBL" id="WIBF01000006">
    <property type="protein sequence ID" value="MQQ09042.1"/>
    <property type="molecule type" value="Genomic_DNA"/>
</dbReference>
<dbReference type="RefSeq" id="WP_153215986.1">
    <property type="nucleotide sequence ID" value="NZ_WIBF01000006.1"/>
</dbReference>
<protein>
    <submittedName>
        <fullName evidence="1">Uncharacterized protein</fullName>
    </submittedName>
</protein>
<comment type="caution">
    <text evidence="1">The sequence shown here is derived from an EMBL/GenBank/DDBJ whole genome shotgun (WGS) entry which is preliminary data.</text>
</comment>
<accession>A0A843YIF2</accession>
<name>A0A843YIF2_9RHOB</name>
<dbReference type="AlphaFoldDB" id="A0A843YIF2"/>
<dbReference type="Proteomes" id="UP000444174">
    <property type="component" value="Unassembled WGS sequence"/>
</dbReference>
<sequence length="237" mass="27052">MESARSTIICHEIGHLVGNCPGSLFPYDVERADRVRRNRYNNAIGISDEEVDADFAGVSIAATFLQTHWRPYDPLNDNIFEQFEVTIGHVMQSLLSMDALRELVFESNFSMLSGASEKIISRTIARYQYIMEVIFLHLRGHGGAHIGGKFYSWSEIDALKPLVESCRFDFPLDNAIAVICEFERKNPHLNEIQMNPPKNEVFSYVEKLRSQFSNSIEKHGFGELYGGFYMPSESLRN</sequence>
<gene>
    <name evidence="1" type="ORF">GFB49_11300</name>
</gene>
<evidence type="ECO:0000313" key="2">
    <source>
        <dbReference type="Proteomes" id="UP000444174"/>
    </source>
</evidence>